<evidence type="ECO:0000313" key="1">
    <source>
        <dbReference type="EMBL" id="SUE32698.1"/>
    </source>
</evidence>
<dbReference type="Proteomes" id="UP000254291">
    <property type="component" value="Unassembled WGS sequence"/>
</dbReference>
<gene>
    <name evidence="1" type="ORF">NCTC10742_06062</name>
</gene>
<reference evidence="1 2" key="1">
    <citation type="submission" date="2018-06" db="EMBL/GenBank/DDBJ databases">
        <authorList>
            <consortium name="Pathogen Informatics"/>
            <person name="Doyle S."/>
        </authorList>
    </citation>
    <scope>NUCLEOTIDE SEQUENCE [LARGE SCALE GENOMIC DNA]</scope>
    <source>
        <strain evidence="1 2">NCTC10742</strain>
    </source>
</reference>
<sequence>MLCGRAGKPVDDETLEEVARLREALRGDLGEPLCGHLTCRAVDALHARVVALLDNPVMTTPDRRRPISWPSF</sequence>
<name>A0A379MM54_9MYCO</name>
<keyword evidence="1" id="KW-0418">Kinase</keyword>
<dbReference type="AlphaFoldDB" id="A0A379MM54"/>
<dbReference type="EMBL" id="UGQM01000008">
    <property type="protein sequence ID" value="SUE32698.1"/>
    <property type="molecule type" value="Genomic_DNA"/>
</dbReference>
<evidence type="ECO:0000313" key="2">
    <source>
        <dbReference type="Proteomes" id="UP000254291"/>
    </source>
</evidence>
<accession>A0A379MM54</accession>
<keyword evidence="1" id="KW-0808">Transferase</keyword>
<proteinExistence type="predicted"/>
<organism evidence="1 2">
    <name type="scientific">Mycolicibacterium gilvum</name>
    <dbReference type="NCBI Taxonomy" id="1804"/>
    <lineage>
        <taxon>Bacteria</taxon>
        <taxon>Bacillati</taxon>
        <taxon>Actinomycetota</taxon>
        <taxon>Actinomycetes</taxon>
        <taxon>Mycobacteriales</taxon>
        <taxon>Mycobacteriaceae</taxon>
        <taxon>Mycolicibacterium</taxon>
    </lineage>
</organism>
<protein>
    <submittedName>
        <fullName evidence="1">Phosphatidylinositol 3- and 4-kinase catalytic subunit</fullName>
    </submittedName>
</protein>
<dbReference type="GO" id="GO:0016301">
    <property type="term" value="F:kinase activity"/>
    <property type="evidence" value="ECO:0007669"/>
    <property type="project" value="UniProtKB-KW"/>
</dbReference>